<protein>
    <submittedName>
        <fullName evidence="1">Uncharacterized protein</fullName>
    </submittedName>
</protein>
<sequence>FHNPINTWKNYIRIRKAQENTFDSNEIEAILNQEILGKTILENLNTSIDYKAGNSLLLIVNDGQKLLSTFNMNVLESCLKSDETSIELKLLIIKIFKNV</sequence>
<keyword evidence="3" id="KW-1185">Reference proteome</keyword>
<evidence type="ECO:0000313" key="3">
    <source>
        <dbReference type="Proteomes" id="UP000663829"/>
    </source>
</evidence>
<organism evidence="1 3">
    <name type="scientific">Didymodactylos carnosus</name>
    <dbReference type="NCBI Taxonomy" id="1234261"/>
    <lineage>
        <taxon>Eukaryota</taxon>
        <taxon>Metazoa</taxon>
        <taxon>Spiralia</taxon>
        <taxon>Gnathifera</taxon>
        <taxon>Rotifera</taxon>
        <taxon>Eurotatoria</taxon>
        <taxon>Bdelloidea</taxon>
        <taxon>Philodinida</taxon>
        <taxon>Philodinidae</taxon>
        <taxon>Didymodactylos</taxon>
    </lineage>
</organism>
<comment type="caution">
    <text evidence="1">The sequence shown here is derived from an EMBL/GenBank/DDBJ whole genome shotgun (WGS) entry which is preliminary data.</text>
</comment>
<accession>A0A815VXM9</accession>
<dbReference type="Proteomes" id="UP000681722">
    <property type="component" value="Unassembled WGS sequence"/>
</dbReference>
<dbReference type="EMBL" id="CAJNOQ010025593">
    <property type="protein sequence ID" value="CAF1538617.1"/>
    <property type="molecule type" value="Genomic_DNA"/>
</dbReference>
<dbReference type="AlphaFoldDB" id="A0A815VXM9"/>
<dbReference type="EMBL" id="CAJOBC010091215">
    <property type="protein sequence ID" value="CAF4398698.1"/>
    <property type="molecule type" value="Genomic_DNA"/>
</dbReference>
<feature type="non-terminal residue" evidence="1">
    <location>
        <position position="1"/>
    </location>
</feature>
<name>A0A815VXM9_9BILA</name>
<reference evidence="1" key="1">
    <citation type="submission" date="2021-02" db="EMBL/GenBank/DDBJ databases">
        <authorList>
            <person name="Nowell W R."/>
        </authorList>
    </citation>
    <scope>NUCLEOTIDE SEQUENCE</scope>
</reference>
<evidence type="ECO:0000313" key="1">
    <source>
        <dbReference type="EMBL" id="CAF1538617.1"/>
    </source>
</evidence>
<gene>
    <name evidence="1" type="ORF">GPM918_LOCUS38490</name>
    <name evidence="2" type="ORF">SRO942_LOCUS39316</name>
</gene>
<dbReference type="Proteomes" id="UP000663829">
    <property type="component" value="Unassembled WGS sequence"/>
</dbReference>
<evidence type="ECO:0000313" key="2">
    <source>
        <dbReference type="EMBL" id="CAF4398698.1"/>
    </source>
</evidence>
<proteinExistence type="predicted"/>